<keyword evidence="9" id="KW-1185">Reference proteome</keyword>
<name>A0ABY4Y9M3_9GAMM</name>
<dbReference type="InterPro" id="IPR010200">
    <property type="entry name" value="HflC"/>
</dbReference>
<comment type="similarity">
    <text evidence="2 6">Belongs to the band 7/mec-2 family. HflC subfamily.</text>
</comment>
<dbReference type="PANTHER" id="PTHR42911">
    <property type="entry name" value="MODULATOR OF FTSH PROTEASE HFLC"/>
    <property type="match status" value="1"/>
</dbReference>
<dbReference type="PANTHER" id="PTHR42911:SF1">
    <property type="entry name" value="MODULATOR OF FTSH PROTEASE HFLC"/>
    <property type="match status" value="1"/>
</dbReference>
<keyword evidence="5" id="KW-0472">Membrane</keyword>
<dbReference type="EMBL" id="CP071527">
    <property type="protein sequence ID" value="USQ14221.1"/>
    <property type="molecule type" value="Genomic_DNA"/>
</dbReference>
<dbReference type="NCBIfam" id="TIGR01932">
    <property type="entry name" value="hflC"/>
    <property type="match status" value="2"/>
</dbReference>
<dbReference type="PIRSF" id="PIRSF005651">
    <property type="entry name" value="HflC"/>
    <property type="match status" value="1"/>
</dbReference>
<dbReference type="Gene3D" id="3.30.479.30">
    <property type="entry name" value="Band 7 domain"/>
    <property type="match status" value="1"/>
</dbReference>
<reference evidence="8" key="1">
    <citation type="submission" date="2021-03" db="EMBL/GenBank/DDBJ databases">
        <title>Legionella lytica PCM 2298.</title>
        <authorList>
            <person name="Koper P."/>
        </authorList>
    </citation>
    <scope>NUCLEOTIDE SEQUENCE</scope>
    <source>
        <strain evidence="8">PCM 2298</strain>
    </source>
</reference>
<dbReference type="CDD" id="cd03405">
    <property type="entry name" value="SPFH_HflC"/>
    <property type="match status" value="1"/>
</dbReference>
<dbReference type="Pfam" id="PF01145">
    <property type="entry name" value="Band_7"/>
    <property type="match status" value="1"/>
</dbReference>
<evidence type="ECO:0000256" key="2">
    <source>
        <dbReference type="ARBA" id="ARBA00007862"/>
    </source>
</evidence>
<evidence type="ECO:0000256" key="1">
    <source>
        <dbReference type="ARBA" id="ARBA00004167"/>
    </source>
</evidence>
<dbReference type="GO" id="GO:0008233">
    <property type="term" value="F:peptidase activity"/>
    <property type="evidence" value="ECO:0007669"/>
    <property type="project" value="UniProtKB-KW"/>
</dbReference>
<feature type="domain" description="Band 7" evidence="7">
    <location>
        <begin position="21"/>
        <end position="191"/>
    </location>
</feature>
<evidence type="ECO:0000256" key="4">
    <source>
        <dbReference type="ARBA" id="ARBA00022989"/>
    </source>
</evidence>
<dbReference type="Proteomes" id="UP001057474">
    <property type="component" value="Chromosome"/>
</dbReference>
<evidence type="ECO:0000313" key="8">
    <source>
        <dbReference type="EMBL" id="USQ14221.1"/>
    </source>
</evidence>
<keyword evidence="4" id="KW-1133">Transmembrane helix</keyword>
<proteinExistence type="inferred from homology"/>
<dbReference type="SMART" id="SM00244">
    <property type="entry name" value="PHB"/>
    <property type="match status" value="1"/>
</dbReference>
<keyword evidence="3" id="KW-0812">Transmembrane</keyword>
<protein>
    <recommendedName>
        <fullName evidence="6">Protein HflC</fullName>
    </recommendedName>
</protein>
<dbReference type="SUPFAM" id="SSF117892">
    <property type="entry name" value="Band 7/SPFH domain"/>
    <property type="match status" value="1"/>
</dbReference>
<accession>A0ABY4Y9M3</accession>
<gene>
    <name evidence="8" type="primary">hflC</name>
    <name evidence="8" type="ORF">J2N86_02485</name>
</gene>
<dbReference type="InterPro" id="IPR036013">
    <property type="entry name" value="Band_7/SPFH_dom_sf"/>
</dbReference>
<dbReference type="RefSeq" id="WP_252580739.1">
    <property type="nucleotide sequence ID" value="NZ_CP071527.1"/>
</dbReference>
<evidence type="ECO:0000313" key="9">
    <source>
        <dbReference type="Proteomes" id="UP001057474"/>
    </source>
</evidence>
<sequence>MKNSTRALGILLFIALLLFFACVFTITEGQQGIILRLGRLVNDGDTGKVKVFAPGLHFKVPFIENVRIFDTRIQTMDIKSTRIVTKEKKDVMVDYYVKWQIIDLARYFKSTGGNEFKAETLLEQQLNTLLRAQFGKRTISEVVSGGRDDVMDLLRVAAEKQAGELGINVVDVRIKGIELPANTSNAIYQRMRADMQKIANRHRADGQAAAEEIQARADADVMVLLARTESEAQKVRSIGQAKAASIYAEAYSKNKDFFTLYRSLLAYEGSFNSKRDILVLDQSSAFFNYFMQPIPKNDGITAKK</sequence>
<keyword evidence="8" id="KW-0645">Protease</keyword>
<evidence type="ECO:0000256" key="5">
    <source>
        <dbReference type="ARBA" id="ARBA00023136"/>
    </source>
</evidence>
<evidence type="ECO:0000256" key="3">
    <source>
        <dbReference type="ARBA" id="ARBA00022692"/>
    </source>
</evidence>
<keyword evidence="8" id="KW-0378">Hydrolase</keyword>
<comment type="subcellular location">
    <subcellularLocation>
        <location evidence="1">Membrane</location>
        <topology evidence="1">Single-pass membrane protein</topology>
    </subcellularLocation>
</comment>
<comment type="function">
    <text evidence="6">HflC and HflK could regulate a protease.</text>
</comment>
<evidence type="ECO:0000256" key="6">
    <source>
        <dbReference type="PIRNR" id="PIRNR005651"/>
    </source>
</evidence>
<evidence type="ECO:0000259" key="7">
    <source>
        <dbReference type="SMART" id="SM00244"/>
    </source>
</evidence>
<dbReference type="InterPro" id="IPR001107">
    <property type="entry name" value="Band_7"/>
</dbReference>
<dbReference type="PROSITE" id="PS51257">
    <property type="entry name" value="PROKAR_LIPOPROTEIN"/>
    <property type="match status" value="1"/>
</dbReference>
<dbReference type="GO" id="GO:0006508">
    <property type="term" value="P:proteolysis"/>
    <property type="evidence" value="ECO:0007669"/>
    <property type="project" value="UniProtKB-KW"/>
</dbReference>
<organism evidence="8 9">
    <name type="scientific">Legionella lytica</name>
    <dbReference type="NCBI Taxonomy" id="96232"/>
    <lineage>
        <taxon>Bacteria</taxon>
        <taxon>Pseudomonadati</taxon>
        <taxon>Pseudomonadota</taxon>
        <taxon>Gammaproteobacteria</taxon>
        <taxon>Legionellales</taxon>
        <taxon>Legionellaceae</taxon>
        <taxon>Legionella</taxon>
    </lineage>
</organism>